<keyword evidence="2 8" id="KW-0813">Transport</keyword>
<dbReference type="eggNOG" id="COG4771">
    <property type="taxonomic scope" value="Bacteria"/>
</dbReference>
<comment type="caution">
    <text evidence="12">The sequence shown here is derived from an EMBL/GenBank/DDBJ whole genome shotgun (WGS) entry which is preliminary data.</text>
</comment>
<dbReference type="EMBL" id="AMZN01000052">
    <property type="protein sequence ID" value="ELR70501.1"/>
    <property type="molecule type" value="Genomic_DNA"/>
</dbReference>
<dbReference type="InterPro" id="IPR039426">
    <property type="entry name" value="TonB-dep_rcpt-like"/>
</dbReference>
<dbReference type="Gene3D" id="2.40.170.20">
    <property type="entry name" value="TonB-dependent receptor, beta-barrel domain"/>
    <property type="match status" value="1"/>
</dbReference>
<name>L8JNH0_9BACT</name>
<dbReference type="SUPFAM" id="SSF49464">
    <property type="entry name" value="Carboxypeptidase regulatory domain-like"/>
    <property type="match status" value="1"/>
</dbReference>
<evidence type="ECO:0000256" key="2">
    <source>
        <dbReference type="ARBA" id="ARBA00022448"/>
    </source>
</evidence>
<dbReference type="GO" id="GO:0009279">
    <property type="term" value="C:cell outer membrane"/>
    <property type="evidence" value="ECO:0007669"/>
    <property type="project" value="UniProtKB-SubCell"/>
</dbReference>
<protein>
    <submittedName>
        <fullName evidence="12">Ferric enterobactin receptor</fullName>
    </submittedName>
</protein>
<keyword evidence="3 8" id="KW-1134">Transmembrane beta strand</keyword>
<keyword evidence="13" id="KW-1185">Reference proteome</keyword>
<dbReference type="Pfam" id="PF07715">
    <property type="entry name" value="Plug"/>
    <property type="match status" value="1"/>
</dbReference>
<dbReference type="AlphaFoldDB" id="L8JNH0"/>
<evidence type="ECO:0000313" key="13">
    <source>
        <dbReference type="Proteomes" id="UP000011135"/>
    </source>
</evidence>
<accession>L8JNH0</accession>
<dbReference type="STRING" id="1237149.C900_03660"/>
<keyword evidence="12" id="KW-0675">Receptor</keyword>
<keyword evidence="4 8" id="KW-0812">Transmembrane</keyword>
<dbReference type="InterPro" id="IPR012910">
    <property type="entry name" value="Plug_dom"/>
</dbReference>
<keyword evidence="5 9" id="KW-0798">TonB box</keyword>
<keyword evidence="7 8" id="KW-0998">Cell outer membrane</keyword>
<evidence type="ECO:0000259" key="10">
    <source>
        <dbReference type="Pfam" id="PF00593"/>
    </source>
</evidence>
<evidence type="ECO:0000256" key="3">
    <source>
        <dbReference type="ARBA" id="ARBA00022452"/>
    </source>
</evidence>
<dbReference type="InterPro" id="IPR036942">
    <property type="entry name" value="Beta-barrel_TonB_sf"/>
</dbReference>
<keyword evidence="6 8" id="KW-0472">Membrane</keyword>
<comment type="subcellular location">
    <subcellularLocation>
        <location evidence="1 8">Cell outer membrane</location>
        <topology evidence="1 8">Multi-pass membrane protein</topology>
    </subcellularLocation>
</comment>
<proteinExistence type="inferred from homology"/>
<dbReference type="Pfam" id="PF13715">
    <property type="entry name" value="CarbopepD_reg_2"/>
    <property type="match status" value="1"/>
</dbReference>
<dbReference type="Pfam" id="PF00593">
    <property type="entry name" value="TonB_dep_Rec_b-barrel"/>
    <property type="match status" value="1"/>
</dbReference>
<feature type="domain" description="TonB-dependent receptor-like beta-barrel" evidence="10">
    <location>
        <begin position="510"/>
        <end position="997"/>
    </location>
</feature>
<reference evidence="12 13" key="1">
    <citation type="submission" date="2012-12" db="EMBL/GenBank/DDBJ databases">
        <title>Genome assembly of Fulvivirga imtechensis AK7.</title>
        <authorList>
            <person name="Nupur N."/>
            <person name="Khatri I."/>
            <person name="Kumar R."/>
            <person name="Subramanian S."/>
            <person name="Pinnaka A."/>
        </authorList>
    </citation>
    <scope>NUCLEOTIDE SEQUENCE [LARGE SCALE GENOMIC DNA]</scope>
    <source>
        <strain evidence="12 13">AK7</strain>
    </source>
</reference>
<evidence type="ECO:0000256" key="7">
    <source>
        <dbReference type="ARBA" id="ARBA00023237"/>
    </source>
</evidence>
<dbReference type="PANTHER" id="PTHR47234:SF3">
    <property type="entry name" value="SECRETIN_TONB SHORT N-TERMINAL DOMAIN-CONTAINING PROTEIN"/>
    <property type="match status" value="1"/>
</dbReference>
<evidence type="ECO:0000256" key="5">
    <source>
        <dbReference type="ARBA" id="ARBA00023077"/>
    </source>
</evidence>
<comment type="similarity">
    <text evidence="8 9">Belongs to the TonB-dependent receptor family.</text>
</comment>
<dbReference type="InterPro" id="IPR008969">
    <property type="entry name" value="CarboxyPept-like_regulatory"/>
</dbReference>
<evidence type="ECO:0000256" key="4">
    <source>
        <dbReference type="ARBA" id="ARBA00022692"/>
    </source>
</evidence>
<dbReference type="PATRIC" id="fig|1237149.3.peg.3422"/>
<dbReference type="PANTHER" id="PTHR47234">
    <property type="match status" value="1"/>
</dbReference>
<evidence type="ECO:0000256" key="9">
    <source>
        <dbReference type="RuleBase" id="RU003357"/>
    </source>
</evidence>
<dbReference type="Gene3D" id="2.170.130.10">
    <property type="entry name" value="TonB-dependent receptor, plug domain"/>
    <property type="match status" value="1"/>
</dbReference>
<evidence type="ECO:0000256" key="6">
    <source>
        <dbReference type="ARBA" id="ARBA00023136"/>
    </source>
</evidence>
<evidence type="ECO:0000256" key="1">
    <source>
        <dbReference type="ARBA" id="ARBA00004571"/>
    </source>
</evidence>
<feature type="domain" description="TonB-dependent receptor plug" evidence="11">
    <location>
        <begin position="204"/>
        <end position="326"/>
    </location>
</feature>
<organism evidence="12 13">
    <name type="scientific">Fulvivirga imtechensis AK7</name>
    <dbReference type="NCBI Taxonomy" id="1237149"/>
    <lineage>
        <taxon>Bacteria</taxon>
        <taxon>Pseudomonadati</taxon>
        <taxon>Bacteroidota</taxon>
        <taxon>Cytophagia</taxon>
        <taxon>Cytophagales</taxon>
        <taxon>Fulvivirgaceae</taxon>
        <taxon>Fulvivirga</taxon>
    </lineage>
</organism>
<dbReference type="SUPFAM" id="SSF56935">
    <property type="entry name" value="Porins"/>
    <property type="match status" value="1"/>
</dbReference>
<dbReference type="InterPro" id="IPR000531">
    <property type="entry name" value="Beta-barrel_TonB"/>
</dbReference>
<gene>
    <name evidence="12" type="ORF">C900_03660</name>
</gene>
<dbReference type="Proteomes" id="UP000011135">
    <property type="component" value="Unassembled WGS sequence"/>
</dbReference>
<dbReference type="InterPro" id="IPR037066">
    <property type="entry name" value="Plug_dom_sf"/>
</dbReference>
<evidence type="ECO:0000256" key="8">
    <source>
        <dbReference type="PROSITE-ProRule" id="PRU01360"/>
    </source>
</evidence>
<evidence type="ECO:0000259" key="11">
    <source>
        <dbReference type="Pfam" id="PF07715"/>
    </source>
</evidence>
<evidence type="ECO:0000313" key="12">
    <source>
        <dbReference type="EMBL" id="ELR70501.1"/>
    </source>
</evidence>
<sequence length="1040" mass="115339">MVTNVLANDKPFQAKSVKDVYIDLHLKNSSLKETFKKIENKTEFRFHYCDDDLRTDIYLTKSYSHTSIAEILGDISRAARLKFRQINQDISVNKLRYRDRHDDPVEVDMLNKLVTVTVFDEKNHPLPGASVLIRGTTTGGTTDLSGQLTLAIPDEAILVVSHIGYKMQEIAVGDRSAVYVYLQLDEARLQEVVVVGSRNMNRTVLETPVPVDVISVDEIVKEAPQVEVAQILNYVAPSFSSNRQTIADGTDHVDPASVRGLSVDHVLVLINGKRRHTSALVNVNGSVGRGSVGTDLNTIPAAAIKRIEVLRDGAAAQYGSDAIAGVINIVLKDNVNQLYFSGTAGQTYEEDGKTAQFNVNYGFNIGEKGFINLTGQYQHRGRTDRAGKWDDTVFKTTHPTDADGNPVKGLYSELYEAGDFSPFDLGQRLTQEEADAINAANAITNNLTAQEEEALINQNGGRRAFTMKVGQSEAINTALMLNSSFEIDNNKELYIFGSLNSRNGLATGFYRLPNQDRTLTTVYPNGFLPEINTVIFDGAITGGLRGDIGQWNIDLSNTYGTNHFTYLVTNSLNASRGNSTPTSFNAGGFRFSQNTTNLDFSRYFEYALSGINLAFGSEYRVDTYEIFAGEEGSYRNYGNVDVIDTLNDGTPFSNGFNQENIFYNRPGGAQVFPGLQPGNELTETRSNIALYTDIEFNFSENFFVDAAVRYENYSDFGNTFNWKAAARLAVTEALALRAAVSTGFRAPSLPQRYYNSTSTLFFLNAEGVNVPNEIGTFRNDSRIAKLFGIPNLTNESSLNISAGTTWSLMENLDFTLDGYLVKVYDRVVLTGSFSSSSSDEIAAILAQANAGSATFFVNAIDTETKGIDFILTHKKSIGAGTLKSSLAGNFTSTEVVDIHIPQTLMGAPDQFFNREERNRFEDALPQSKINLSLSYRFKKVHVNLTNVRFGEVWARTDNKDADGNYIDQKFEAKVVTDLSLGYDFTSHLNLTVGANNLFDIYPDENRKEFRSNERFVYSRRVTQFGFNGGFYFARFNFTFN</sequence>
<dbReference type="PROSITE" id="PS52016">
    <property type="entry name" value="TONB_DEPENDENT_REC_3"/>
    <property type="match status" value="1"/>
</dbReference>